<dbReference type="EMBL" id="RYZZ01000015">
    <property type="protein sequence ID" value="RUQ28541.1"/>
    <property type="molecule type" value="Genomic_DNA"/>
</dbReference>
<evidence type="ECO:0000313" key="1">
    <source>
        <dbReference type="EMBL" id="RUQ28541.1"/>
    </source>
</evidence>
<protein>
    <submittedName>
        <fullName evidence="1">Uncharacterized protein</fullName>
    </submittedName>
</protein>
<reference evidence="1 2" key="1">
    <citation type="submission" date="2018-12" db="EMBL/GenBank/DDBJ databases">
        <title>Bacillus chawlae sp. nov., Bacillus glennii sp. nov., and Bacillus saganii sp. nov. Isolated from the Vehicle Assembly Building at Kennedy Space Center where the Viking Spacecraft were Assembled.</title>
        <authorList>
            <person name="Seuylemezian A."/>
            <person name="Vaishampayan P."/>
        </authorList>
    </citation>
    <scope>NUCLEOTIDE SEQUENCE [LARGE SCALE GENOMIC DNA]</scope>
    <source>
        <strain evidence="1 2">L5</strain>
    </source>
</reference>
<organism evidence="1 2">
    <name type="scientific">Peribacillus cavernae</name>
    <dbReference type="NCBI Taxonomy" id="1674310"/>
    <lineage>
        <taxon>Bacteria</taxon>
        <taxon>Bacillati</taxon>
        <taxon>Bacillota</taxon>
        <taxon>Bacilli</taxon>
        <taxon>Bacillales</taxon>
        <taxon>Bacillaceae</taxon>
        <taxon>Peribacillus</taxon>
    </lineage>
</organism>
<accession>A0A3S0U0C6</accession>
<dbReference type="AlphaFoldDB" id="A0A3S0U0C6"/>
<gene>
    <name evidence="1" type="ORF">ELQ35_11470</name>
</gene>
<comment type="caution">
    <text evidence="1">The sequence shown here is derived from an EMBL/GenBank/DDBJ whole genome shotgun (WGS) entry which is preliminary data.</text>
</comment>
<evidence type="ECO:0000313" key="2">
    <source>
        <dbReference type="Proteomes" id="UP000267430"/>
    </source>
</evidence>
<sequence length="131" mass="15169">MIKMKYRLHHQLYQSRKSYLQQSESVSAAGVYGSTWNYNKTVKYSQKMTWTTVASAASAIGLYTGIKYLTLGGIVGNWIIANKGSWIYYSDKQYWRMAGSTLQTKHVVTWYKDKARTKKIQTQEYITNDRG</sequence>
<dbReference type="Proteomes" id="UP000267430">
    <property type="component" value="Unassembled WGS sequence"/>
</dbReference>
<dbReference type="OrthoDB" id="9802617at2"/>
<dbReference type="RefSeq" id="WP_126864965.1">
    <property type="nucleotide sequence ID" value="NZ_JAUSTX010000007.1"/>
</dbReference>
<proteinExistence type="predicted"/>
<name>A0A3S0U0C6_9BACI</name>
<keyword evidence="2" id="KW-1185">Reference proteome</keyword>